<organism evidence="3 4">
    <name type="scientific">Myxococcus virescens</name>
    <dbReference type="NCBI Taxonomy" id="83456"/>
    <lineage>
        <taxon>Bacteria</taxon>
        <taxon>Pseudomonadati</taxon>
        <taxon>Myxococcota</taxon>
        <taxon>Myxococcia</taxon>
        <taxon>Myxococcales</taxon>
        <taxon>Cystobacterineae</taxon>
        <taxon>Myxococcaceae</taxon>
        <taxon>Myxococcus</taxon>
    </lineage>
</organism>
<dbReference type="PANTHER" id="PTHR46889:SF4">
    <property type="entry name" value="TRANSPOSASE INSO FOR INSERTION SEQUENCE ELEMENT IS911B-RELATED"/>
    <property type="match status" value="1"/>
</dbReference>
<reference evidence="3 4" key="1">
    <citation type="submission" date="2019-07" db="EMBL/GenBank/DDBJ databases">
        <title>Whole genome shotgun sequence of Myxococcus virescens NBRC 100334.</title>
        <authorList>
            <person name="Hosoyama A."/>
            <person name="Uohara A."/>
            <person name="Ohji S."/>
            <person name="Ichikawa N."/>
        </authorList>
    </citation>
    <scope>NUCLEOTIDE SEQUENCE [LARGE SCALE GENOMIC DNA]</scope>
    <source>
        <strain evidence="3 4">NBRC 100334</strain>
    </source>
</reference>
<name>A0A511HFN3_9BACT</name>
<comment type="caution">
    <text evidence="3">The sequence shown here is derived from an EMBL/GenBank/DDBJ whole genome shotgun (WGS) entry which is preliminary data.</text>
</comment>
<feature type="compositionally biased region" description="Basic and acidic residues" evidence="1">
    <location>
        <begin position="70"/>
        <end position="82"/>
    </location>
</feature>
<evidence type="ECO:0000259" key="2">
    <source>
        <dbReference type="Pfam" id="PF13276"/>
    </source>
</evidence>
<dbReference type="EMBL" id="BJVY01000024">
    <property type="protein sequence ID" value="GEL72351.1"/>
    <property type="molecule type" value="Genomic_DNA"/>
</dbReference>
<gene>
    <name evidence="3" type="ORF">MVI01_41350</name>
</gene>
<dbReference type="Proteomes" id="UP000321224">
    <property type="component" value="Unassembled WGS sequence"/>
</dbReference>
<dbReference type="InterPro" id="IPR050900">
    <property type="entry name" value="Transposase_IS3/IS150/IS904"/>
</dbReference>
<dbReference type="InterPro" id="IPR025948">
    <property type="entry name" value="HTH-like_dom"/>
</dbReference>
<dbReference type="Pfam" id="PF13276">
    <property type="entry name" value="HTH_21"/>
    <property type="match status" value="1"/>
</dbReference>
<feature type="region of interest" description="Disordered" evidence="1">
    <location>
        <begin position="70"/>
        <end position="105"/>
    </location>
</feature>
<evidence type="ECO:0000256" key="1">
    <source>
        <dbReference type="SAM" id="MobiDB-lite"/>
    </source>
</evidence>
<dbReference type="PANTHER" id="PTHR46889">
    <property type="entry name" value="TRANSPOSASE INSF FOR INSERTION SEQUENCE IS3B-RELATED"/>
    <property type="match status" value="1"/>
</dbReference>
<accession>A0A511HFN3</accession>
<evidence type="ECO:0000313" key="3">
    <source>
        <dbReference type="EMBL" id="GEL72351.1"/>
    </source>
</evidence>
<evidence type="ECO:0000313" key="4">
    <source>
        <dbReference type="Proteomes" id="UP000321224"/>
    </source>
</evidence>
<dbReference type="AlphaFoldDB" id="A0A511HFN3"/>
<sequence>MKFRFIHAKKAALSVAFICRQLDVSRSGYYAWAKSPESQRKKSDRELKVEVGAIFQESRGTYGSRHVHAEMRARGRRSSEKRVARHMRQEGLAARRRRPSYGPPTACTPIPSLPISWLVTSGLRGSTAPGRAISPTCGLLRAGSIWPWR</sequence>
<proteinExistence type="predicted"/>
<protein>
    <recommendedName>
        <fullName evidence="2">HTH-like domain-containing protein</fullName>
    </recommendedName>
</protein>
<feature type="domain" description="HTH-like" evidence="2">
    <location>
        <begin position="44"/>
        <end position="99"/>
    </location>
</feature>